<keyword evidence="1" id="KW-0479">Metal-binding</keyword>
<dbReference type="RefSeq" id="XP_047777249.1">
    <property type="nucleotide sequence ID" value="XM_047916406.1"/>
</dbReference>
<evidence type="ECO:0000256" key="3">
    <source>
        <dbReference type="ARBA" id="ARBA00022833"/>
    </source>
</evidence>
<dbReference type="EMBL" id="JADCUA010000014">
    <property type="protein sequence ID" value="KAH9834763.1"/>
    <property type="molecule type" value="Genomic_DNA"/>
</dbReference>
<evidence type="ECO:0000259" key="5">
    <source>
        <dbReference type="PROSITE" id="PS50865"/>
    </source>
</evidence>
<protein>
    <recommendedName>
        <fullName evidence="5">MYND-type domain-containing protein</fullName>
    </recommendedName>
</protein>
<accession>A0ABQ8KBF2</accession>
<dbReference type="Proteomes" id="UP000814176">
    <property type="component" value="Unassembled WGS sequence"/>
</dbReference>
<gene>
    <name evidence="6" type="ORF">C8Q71DRAFT_123291</name>
</gene>
<dbReference type="SUPFAM" id="SSF144232">
    <property type="entry name" value="HIT/MYND zinc finger-like"/>
    <property type="match status" value="1"/>
</dbReference>
<feature type="domain" description="MYND-type" evidence="5">
    <location>
        <begin position="246"/>
        <end position="282"/>
    </location>
</feature>
<dbReference type="PROSITE" id="PS01360">
    <property type="entry name" value="ZF_MYND_1"/>
    <property type="match status" value="1"/>
</dbReference>
<evidence type="ECO:0000313" key="7">
    <source>
        <dbReference type="Proteomes" id="UP000814176"/>
    </source>
</evidence>
<name>A0ABQ8KBF2_9APHY</name>
<evidence type="ECO:0000256" key="2">
    <source>
        <dbReference type="ARBA" id="ARBA00022771"/>
    </source>
</evidence>
<proteinExistence type="predicted"/>
<dbReference type="GeneID" id="71997138"/>
<evidence type="ECO:0000256" key="4">
    <source>
        <dbReference type="PROSITE-ProRule" id="PRU00134"/>
    </source>
</evidence>
<comment type="caution">
    <text evidence="6">The sequence shown here is derived from an EMBL/GenBank/DDBJ whole genome shotgun (WGS) entry which is preliminary data.</text>
</comment>
<dbReference type="Gene3D" id="6.10.140.2220">
    <property type="match status" value="1"/>
</dbReference>
<reference evidence="6 7" key="1">
    <citation type="journal article" date="2021" name="Environ. Microbiol.">
        <title>Gene family expansions and transcriptome signatures uncover fungal adaptations to wood decay.</title>
        <authorList>
            <person name="Hage H."/>
            <person name="Miyauchi S."/>
            <person name="Viragh M."/>
            <person name="Drula E."/>
            <person name="Min B."/>
            <person name="Chaduli D."/>
            <person name="Navarro D."/>
            <person name="Favel A."/>
            <person name="Norest M."/>
            <person name="Lesage-Meessen L."/>
            <person name="Balint B."/>
            <person name="Merenyi Z."/>
            <person name="de Eugenio L."/>
            <person name="Morin E."/>
            <person name="Martinez A.T."/>
            <person name="Baldrian P."/>
            <person name="Stursova M."/>
            <person name="Martinez M.J."/>
            <person name="Novotny C."/>
            <person name="Magnuson J.K."/>
            <person name="Spatafora J.W."/>
            <person name="Maurice S."/>
            <person name="Pangilinan J."/>
            <person name="Andreopoulos W."/>
            <person name="LaButti K."/>
            <person name="Hundley H."/>
            <person name="Na H."/>
            <person name="Kuo A."/>
            <person name="Barry K."/>
            <person name="Lipzen A."/>
            <person name="Henrissat B."/>
            <person name="Riley R."/>
            <person name="Ahrendt S."/>
            <person name="Nagy L.G."/>
            <person name="Grigoriev I.V."/>
            <person name="Martin F."/>
            <person name="Rosso M.N."/>
        </authorList>
    </citation>
    <scope>NUCLEOTIDE SEQUENCE [LARGE SCALE GENOMIC DNA]</scope>
    <source>
        <strain evidence="6 7">CIRM-BRFM 1785</strain>
    </source>
</reference>
<evidence type="ECO:0000313" key="6">
    <source>
        <dbReference type="EMBL" id="KAH9834763.1"/>
    </source>
</evidence>
<evidence type="ECO:0000256" key="1">
    <source>
        <dbReference type="ARBA" id="ARBA00022723"/>
    </source>
</evidence>
<dbReference type="PROSITE" id="PS50865">
    <property type="entry name" value="ZF_MYND_2"/>
    <property type="match status" value="1"/>
</dbReference>
<keyword evidence="3" id="KW-0862">Zinc</keyword>
<dbReference type="InterPro" id="IPR002893">
    <property type="entry name" value="Znf_MYND"/>
</dbReference>
<dbReference type="Pfam" id="PF01753">
    <property type="entry name" value="zf-MYND"/>
    <property type="match status" value="1"/>
</dbReference>
<keyword evidence="2 4" id="KW-0863">Zinc-finger</keyword>
<keyword evidence="7" id="KW-1185">Reference proteome</keyword>
<sequence length="421" mass="47424">MDSLTRQETLTILAGMGVQLPPATKLPDEALQKRLRQALNGAQYISNVLANSPLDPATLSAWPSAHSVYEGVRRGNLQEAQQNYQAKLQGRETELYKNPILDARQTLMGIAKWWDEEHKWMVLQDPESEQCAINIRLLSVLELDKDTPVIVLLYQSVTRANVMEGLQWLNQMRDKNGSPGYLVNIKCTPLEQKLLLRLLAINAKLLTSTYVPKKESSEKNFKVSFLLPLGPLSFEDVGKLNNDPGCVLCGRKTTSRCSQCQSVAYCGSDCQKADWSHHKRVCRSLNGGTWRSARFTTVLPGMEGMYAVPLNKHSSRATNAMNTPRQLDSSVLQPNPHGSRLFLVKLQASLGGTPSSIMVYDRQRSIDVYIHDPEVFDDMLREMRGPRGGYGGVKMYRWAKRISDWELSICSDKEPQTEIKW</sequence>
<organism evidence="6 7">
    <name type="scientific">Rhodofomes roseus</name>
    <dbReference type="NCBI Taxonomy" id="34475"/>
    <lineage>
        <taxon>Eukaryota</taxon>
        <taxon>Fungi</taxon>
        <taxon>Dikarya</taxon>
        <taxon>Basidiomycota</taxon>
        <taxon>Agaricomycotina</taxon>
        <taxon>Agaricomycetes</taxon>
        <taxon>Polyporales</taxon>
        <taxon>Rhodofomes</taxon>
    </lineage>
</organism>